<evidence type="ECO:0000313" key="3">
    <source>
        <dbReference type="EMBL" id="MED6264241.1"/>
    </source>
</evidence>
<evidence type="ECO:0000313" key="4">
    <source>
        <dbReference type="Proteomes" id="UP001352852"/>
    </source>
</evidence>
<sequence>MPEASFRDCQAWKDEALPLSTSSNEACKLYDAILTQYVKWKNDDTVGGIEGCISAIQTADPNFVMGHVISTGLDLVATTSSPRLDERLASAVTRTVELANSQDISPREKLHVKAVELFSHGNYPKACEVWEEILLDHPTDMLALKFAHDTYFYMGAQLPMRDSVARVLPHWKPHMPLFRYLMQVYRGSMVLFRCDTVQLALATTNTNEVESFLF</sequence>
<keyword evidence="4" id="KW-1185">Reference proteome</keyword>
<organism evidence="3 4">
    <name type="scientific">Characodon lateralis</name>
    <dbReference type="NCBI Taxonomy" id="208331"/>
    <lineage>
        <taxon>Eukaryota</taxon>
        <taxon>Metazoa</taxon>
        <taxon>Chordata</taxon>
        <taxon>Craniata</taxon>
        <taxon>Vertebrata</taxon>
        <taxon>Euteleostomi</taxon>
        <taxon>Actinopterygii</taxon>
        <taxon>Neopterygii</taxon>
        <taxon>Teleostei</taxon>
        <taxon>Neoteleostei</taxon>
        <taxon>Acanthomorphata</taxon>
        <taxon>Ovalentaria</taxon>
        <taxon>Atherinomorphae</taxon>
        <taxon>Cyprinodontiformes</taxon>
        <taxon>Goodeidae</taxon>
        <taxon>Characodon</taxon>
    </lineage>
</organism>
<keyword evidence="2" id="KW-0802">TPR repeat</keyword>
<evidence type="ECO:0000256" key="1">
    <source>
        <dbReference type="ARBA" id="ARBA00022737"/>
    </source>
</evidence>
<dbReference type="Proteomes" id="UP001352852">
    <property type="component" value="Unassembled WGS sequence"/>
</dbReference>
<accession>A0ABU7CQ26</accession>
<comment type="caution">
    <text evidence="3">The sequence shown here is derived from an EMBL/GenBank/DDBJ whole genome shotgun (WGS) entry which is preliminary data.</text>
</comment>
<protein>
    <submittedName>
        <fullName evidence="3">Tetratricopeptide repeat protein 38</fullName>
    </submittedName>
</protein>
<name>A0ABU7CQ26_9TELE</name>
<keyword evidence="1" id="KW-0677">Repeat</keyword>
<dbReference type="PANTHER" id="PTHR16263:SF4">
    <property type="entry name" value="TETRATRICOPEPTIDE REPEAT PROTEIN 38"/>
    <property type="match status" value="1"/>
</dbReference>
<dbReference type="InterPro" id="IPR033891">
    <property type="entry name" value="TTC38"/>
</dbReference>
<reference evidence="3 4" key="1">
    <citation type="submission" date="2021-06" db="EMBL/GenBank/DDBJ databases">
        <authorList>
            <person name="Palmer J.M."/>
        </authorList>
    </citation>
    <scope>NUCLEOTIDE SEQUENCE [LARGE SCALE GENOMIC DNA]</scope>
    <source>
        <strain evidence="3 4">CL_MEX2019</strain>
        <tissue evidence="3">Muscle</tissue>
    </source>
</reference>
<dbReference type="PANTHER" id="PTHR16263">
    <property type="entry name" value="TETRATRICOPEPTIDE REPEAT PROTEIN 38"/>
    <property type="match status" value="1"/>
</dbReference>
<dbReference type="EMBL" id="JAHUTJ010000894">
    <property type="protein sequence ID" value="MED6264241.1"/>
    <property type="molecule type" value="Genomic_DNA"/>
</dbReference>
<evidence type="ECO:0000256" key="2">
    <source>
        <dbReference type="ARBA" id="ARBA00022803"/>
    </source>
</evidence>
<proteinExistence type="predicted"/>
<gene>
    <name evidence="3" type="primary">TTC38_1</name>
    <name evidence="3" type="ORF">CHARACLAT_012799</name>
</gene>